<feature type="compositionally biased region" description="Polar residues" evidence="8">
    <location>
        <begin position="515"/>
        <end position="524"/>
    </location>
</feature>
<keyword evidence="3 7" id="KW-0813">Transport</keyword>
<feature type="domain" description="Major facilitator superfamily (MFS) profile" evidence="10">
    <location>
        <begin position="20"/>
        <end position="445"/>
    </location>
</feature>
<dbReference type="InterPro" id="IPR005829">
    <property type="entry name" value="Sugar_transporter_CS"/>
</dbReference>
<feature type="transmembrane region" description="Helical" evidence="9">
    <location>
        <begin position="353"/>
        <end position="373"/>
    </location>
</feature>
<evidence type="ECO:0000256" key="8">
    <source>
        <dbReference type="SAM" id="MobiDB-lite"/>
    </source>
</evidence>
<keyword evidence="12" id="KW-1185">Reference proteome</keyword>
<dbReference type="SUPFAM" id="SSF103473">
    <property type="entry name" value="MFS general substrate transporter"/>
    <property type="match status" value="1"/>
</dbReference>
<keyword evidence="5 9" id="KW-1133">Transmembrane helix</keyword>
<evidence type="ECO:0000256" key="2">
    <source>
        <dbReference type="ARBA" id="ARBA00010992"/>
    </source>
</evidence>
<gene>
    <name evidence="11" type="ORF">B0T16DRAFT_441787</name>
</gene>
<keyword evidence="4 9" id="KW-0812">Transmembrane</keyword>
<dbReference type="InterPro" id="IPR036259">
    <property type="entry name" value="MFS_trans_sf"/>
</dbReference>
<dbReference type="FunFam" id="1.20.1250.20:FF:000061">
    <property type="entry name" value="MFS sugar transporter"/>
    <property type="match status" value="1"/>
</dbReference>
<feature type="transmembrane region" description="Helical" evidence="9">
    <location>
        <begin position="91"/>
        <end position="111"/>
    </location>
</feature>
<protein>
    <recommendedName>
        <fullName evidence="10">Major facilitator superfamily (MFS) profile domain-containing protein</fullName>
    </recommendedName>
</protein>
<dbReference type="GO" id="GO:0016020">
    <property type="term" value="C:membrane"/>
    <property type="evidence" value="ECO:0007669"/>
    <property type="project" value="UniProtKB-SubCell"/>
</dbReference>
<comment type="similarity">
    <text evidence="2 7">Belongs to the major facilitator superfamily. Sugar transporter (TC 2.A.1.1) family.</text>
</comment>
<feature type="transmembrane region" description="Helical" evidence="9">
    <location>
        <begin position="394"/>
        <end position="414"/>
    </location>
</feature>
<evidence type="ECO:0000313" key="11">
    <source>
        <dbReference type="EMBL" id="KAK0656971.1"/>
    </source>
</evidence>
<name>A0AA39YQW7_9PEZI</name>
<evidence type="ECO:0000256" key="4">
    <source>
        <dbReference type="ARBA" id="ARBA00022692"/>
    </source>
</evidence>
<dbReference type="Proteomes" id="UP001174936">
    <property type="component" value="Unassembled WGS sequence"/>
</dbReference>
<dbReference type="InterPro" id="IPR020846">
    <property type="entry name" value="MFS_dom"/>
</dbReference>
<dbReference type="NCBIfam" id="TIGR00879">
    <property type="entry name" value="SP"/>
    <property type="match status" value="1"/>
</dbReference>
<keyword evidence="6 9" id="KW-0472">Membrane</keyword>
<dbReference type="InterPro" id="IPR050360">
    <property type="entry name" value="MFS_Sugar_Transporters"/>
</dbReference>
<feature type="transmembrane region" description="Helical" evidence="9">
    <location>
        <begin position="327"/>
        <end position="347"/>
    </location>
</feature>
<feature type="transmembrane region" description="Helical" evidence="9">
    <location>
        <begin position="296"/>
        <end position="318"/>
    </location>
</feature>
<feature type="transmembrane region" description="Helical" evidence="9">
    <location>
        <begin position="63"/>
        <end position="82"/>
    </location>
</feature>
<dbReference type="PRINTS" id="PR00171">
    <property type="entry name" value="SUGRTRNSPORT"/>
</dbReference>
<organism evidence="11 12">
    <name type="scientific">Cercophora newfieldiana</name>
    <dbReference type="NCBI Taxonomy" id="92897"/>
    <lineage>
        <taxon>Eukaryota</taxon>
        <taxon>Fungi</taxon>
        <taxon>Dikarya</taxon>
        <taxon>Ascomycota</taxon>
        <taxon>Pezizomycotina</taxon>
        <taxon>Sordariomycetes</taxon>
        <taxon>Sordariomycetidae</taxon>
        <taxon>Sordariales</taxon>
        <taxon>Lasiosphaeriaceae</taxon>
        <taxon>Cercophora</taxon>
    </lineage>
</organism>
<feature type="transmembrane region" description="Helical" evidence="9">
    <location>
        <begin position="420"/>
        <end position="441"/>
    </location>
</feature>
<evidence type="ECO:0000256" key="1">
    <source>
        <dbReference type="ARBA" id="ARBA00004141"/>
    </source>
</evidence>
<feature type="transmembrane region" description="Helical" evidence="9">
    <location>
        <begin position="151"/>
        <end position="171"/>
    </location>
</feature>
<reference evidence="11" key="1">
    <citation type="submission" date="2023-06" db="EMBL/GenBank/DDBJ databases">
        <title>Genome-scale phylogeny and comparative genomics of the fungal order Sordariales.</title>
        <authorList>
            <consortium name="Lawrence Berkeley National Laboratory"/>
            <person name="Hensen N."/>
            <person name="Bonometti L."/>
            <person name="Westerberg I."/>
            <person name="Brannstrom I.O."/>
            <person name="Guillou S."/>
            <person name="Cros-Aarteil S."/>
            <person name="Calhoun S."/>
            <person name="Haridas S."/>
            <person name="Kuo A."/>
            <person name="Mondo S."/>
            <person name="Pangilinan J."/>
            <person name="Riley R."/>
            <person name="Labutti K."/>
            <person name="Andreopoulos B."/>
            <person name="Lipzen A."/>
            <person name="Chen C."/>
            <person name="Yanf M."/>
            <person name="Daum C."/>
            <person name="Ng V."/>
            <person name="Clum A."/>
            <person name="Steindorff A."/>
            <person name="Ohm R."/>
            <person name="Martin F."/>
            <person name="Silar P."/>
            <person name="Natvig D."/>
            <person name="Lalanne C."/>
            <person name="Gautier V."/>
            <person name="Ament-Velasquez S.L."/>
            <person name="Kruys A."/>
            <person name="Hutchinson M.I."/>
            <person name="Powell A.J."/>
            <person name="Barry K."/>
            <person name="Miller A.N."/>
            <person name="Grigoriev I.V."/>
            <person name="Debuchy R."/>
            <person name="Gladieux P."/>
            <person name="Thoren M.H."/>
            <person name="Johannesson H."/>
        </authorList>
    </citation>
    <scope>NUCLEOTIDE SEQUENCE</scope>
    <source>
        <strain evidence="11">SMH2532-1</strain>
    </source>
</reference>
<dbReference type="PANTHER" id="PTHR48022">
    <property type="entry name" value="PLASTIDIC GLUCOSE TRANSPORTER 4"/>
    <property type="match status" value="1"/>
</dbReference>
<dbReference type="GO" id="GO:0005351">
    <property type="term" value="F:carbohydrate:proton symporter activity"/>
    <property type="evidence" value="ECO:0007669"/>
    <property type="project" value="TreeGrafter"/>
</dbReference>
<comment type="subcellular location">
    <subcellularLocation>
        <location evidence="1">Membrane</location>
        <topology evidence="1">Multi-pass membrane protein</topology>
    </subcellularLocation>
</comment>
<dbReference type="AlphaFoldDB" id="A0AA39YQW7"/>
<evidence type="ECO:0000256" key="7">
    <source>
        <dbReference type="RuleBase" id="RU003346"/>
    </source>
</evidence>
<feature type="region of interest" description="Disordered" evidence="8">
    <location>
        <begin position="495"/>
        <end position="548"/>
    </location>
</feature>
<dbReference type="InterPro" id="IPR005828">
    <property type="entry name" value="MFS_sugar_transport-like"/>
</dbReference>
<dbReference type="InterPro" id="IPR003663">
    <property type="entry name" value="Sugar/inositol_transpt"/>
</dbReference>
<dbReference type="Gene3D" id="1.20.1250.20">
    <property type="entry name" value="MFS general substrate transporter like domains"/>
    <property type="match status" value="2"/>
</dbReference>
<feature type="transmembrane region" description="Helical" evidence="9">
    <location>
        <begin position="183"/>
        <end position="204"/>
    </location>
</feature>
<dbReference type="EMBL" id="JAULSV010000001">
    <property type="protein sequence ID" value="KAK0656971.1"/>
    <property type="molecule type" value="Genomic_DNA"/>
</dbReference>
<dbReference type="PANTHER" id="PTHR48022:SF69">
    <property type="entry name" value="SUGAR TRANSPORTER"/>
    <property type="match status" value="1"/>
</dbReference>
<evidence type="ECO:0000256" key="6">
    <source>
        <dbReference type="ARBA" id="ARBA00023136"/>
    </source>
</evidence>
<feature type="compositionally biased region" description="Basic and acidic residues" evidence="8">
    <location>
        <begin position="502"/>
        <end position="514"/>
    </location>
</feature>
<evidence type="ECO:0000256" key="9">
    <source>
        <dbReference type="SAM" id="Phobius"/>
    </source>
</evidence>
<sequence length="548" mass="59748">MASNSPKFMGLAGRPLSLAVSTVATTGFLLFGYDQGVMSGIITAHPFNDVFEATRDNSTMQGTVTAIYEIGCLFGAMFILAVGDLLGRRRAIILGALIMLAGVIIQVTSMVGSTPLAQFIVGRVVMGAGNGINTSTIPTYQAECSKTSNRGLLICIEGGVIAFGTLIAYWIDYGASFGPDDLTWRFPIAFQVIFALIIIIPMIFLPESPRWLLSHGRVEEADKVISALRGYELTSENTALERNLIIDSLRASGGYGQKSTPVKFLFTNGKTQHFRRMMLGASSQLMQQIGGLTRNMSLLIGGVNMIVYAIFATFSWFFIERIGRRRLFLYGTVGQMVAMIIAFACLIPDDNQVAKGAVVGFFIYIASFGATWLPLPWLYPAEVNPIKTRAKANAVSTCTNWLFNFLVVMVVPIMVTNIGWGTYLFFAACNACFLPVIYFFYPETARRSLEEIDIIFAKGYAERISYVKAAEELPHLQPSEIEGYAQRYGLIDTTSRTSAGRNSRDEEKILESRTDGNASGSNEAIVNEHGVESGLGGGVNTSGRADRG</sequence>
<dbReference type="PROSITE" id="PS50850">
    <property type="entry name" value="MFS"/>
    <property type="match status" value="1"/>
</dbReference>
<dbReference type="GO" id="GO:0015793">
    <property type="term" value="P:glycerol transmembrane transport"/>
    <property type="evidence" value="ECO:0007669"/>
    <property type="project" value="TreeGrafter"/>
</dbReference>
<dbReference type="Pfam" id="PF00083">
    <property type="entry name" value="Sugar_tr"/>
    <property type="match status" value="1"/>
</dbReference>
<accession>A0AA39YQW7</accession>
<evidence type="ECO:0000256" key="3">
    <source>
        <dbReference type="ARBA" id="ARBA00022448"/>
    </source>
</evidence>
<dbReference type="PROSITE" id="PS00217">
    <property type="entry name" value="SUGAR_TRANSPORT_2"/>
    <property type="match status" value="1"/>
</dbReference>
<proteinExistence type="inferred from homology"/>
<comment type="caution">
    <text evidence="11">The sequence shown here is derived from an EMBL/GenBank/DDBJ whole genome shotgun (WGS) entry which is preliminary data.</text>
</comment>
<evidence type="ECO:0000313" key="12">
    <source>
        <dbReference type="Proteomes" id="UP001174936"/>
    </source>
</evidence>
<evidence type="ECO:0000256" key="5">
    <source>
        <dbReference type="ARBA" id="ARBA00022989"/>
    </source>
</evidence>
<evidence type="ECO:0000259" key="10">
    <source>
        <dbReference type="PROSITE" id="PS50850"/>
    </source>
</evidence>